<gene>
    <name evidence="3" type="ORF">CH371_15385</name>
</gene>
<organism evidence="3 4">
    <name type="scientific">Leptospira wolffii</name>
    <dbReference type="NCBI Taxonomy" id="409998"/>
    <lineage>
        <taxon>Bacteria</taxon>
        <taxon>Pseudomonadati</taxon>
        <taxon>Spirochaetota</taxon>
        <taxon>Spirochaetia</taxon>
        <taxon>Leptospirales</taxon>
        <taxon>Leptospiraceae</taxon>
        <taxon>Leptospira</taxon>
    </lineage>
</organism>
<dbReference type="Proteomes" id="UP000231912">
    <property type="component" value="Unassembled WGS sequence"/>
</dbReference>
<dbReference type="GO" id="GO:0016020">
    <property type="term" value="C:membrane"/>
    <property type="evidence" value="ECO:0007669"/>
    <property type="project" value="TreeGrafter"/>
</dbReference>
<feature type="domain" description="AB hydrolase-1" evidence="2">
    <location>
        <begin position="41"/>
        <end position="152"/>
    </location>
</feature>
<dbReference type="AlphaFoldDB" id="A0A2M9Z9E1"/>
<evidence type="ECO:0000256" key="1">
    <source>
        <dbReference type="ARBA" id="ARBA00022801"/>
    </source>
</evidence>
<keyword evidence="1 3" id="KW-0378">Hydrolase</keyword>
<reference evidence="3 4" key="1">
    <citation type="submission" date="2017-07" db="EMBL/GenBank/DDBJ databases">
        <title>Leptospira spp. isolated from tropical soils.</title>
        <authorList>
            <person name="Thibeaux R."/>
            <person name="Iraola G."/>
            <person name="Ferres I."/>
            <person name="Bierque E."/>
            <person name="Girault D."/>
            <person name="Soupe-Gilbert M.-E."/>
            <person name="Picardeau M."/>
            <person name="Goarant C."/>
        </authorList>
    </citation>
    <scope>NUCLEOTIDE SEQUENCE [LARGE SCALE GENOMIC DNA]</scope>
    <source>
        <strain evidence="3 4">FH2-C-A2</strain>
    </source>
</reference>
<dbReference type="InterPro" id="IPR050266">
    <property type="entry name" value="AB_hydrolase_sf"/>
</dbReference>
<protein>
    <submittedName>
        <fullName evidence="3">Alpha/beta hydrolase</fullName>
    </submittedName>
</protein>
<dbReference type="EMBL" id="NPDT01000007">
    <property type="protein sequence ID" value="PJZ65028.1"/>
    <property type="molecule type" value="Genomic_DNA"/>
</dbReference>
<comment type="caution">
    <text evidence="3">The sequence shown here is derived from an EMBL/GenBank/DDBJ whole genome shotgun (WGS) entry which is preliminary data.</text>
</comment>
<evidence type="ECO:0000313" key="4">
    <source>
        <dbReference type="Proteomes" id="UP000231912"/>
    </source>
</evidence>
<accession>A0A2M9Z9E1</accession>
<sequence>MITLATSTFGILLCKGGILLRSTAGPAGKVAFTDEGHGGIPIVFVHSFGGDSSHWEYIKDRFVLDRRVIRIELRGHGESTPPKDGDYRISSLAKDIGSVVDSLELKKFILVGHSMGGSAALEYAGTNPGRVVGLVLLDAAGDPKKLPKPMRNRIKQALLSDAYEETTRGYWERILEGSNPVVKARVLSDIGKIPKDTVIGVTSELLDYDPNPALRKFKGAKLAVVVPSNNDSYSLHSLQGGFPFRVVSGTGHWIQLDKPKEIYEILKSFSDGL</sequence>
<dbReference type="InterPro" id="IPR029058">
    <property type="entry name" value="AB_hydrolase_fold"/>
</dbReference>
<name>A0A2M9Z9E1_9LEPT</name>
<dbReference type="Pfam" id="PF00561">
    <property type="entry name" value="Abhydrolase_1"/>
    <property type="match status" value="1"/>
</dbReference>
<dbReference type="SUPFAM" id="SSF53474">
    <property type="entry name" value="alpha/beta-Hydrolases"/>
    <property type="match status" value="1"/>
</dbReference>
<dbReference type="PANTHER" id="PTHR43798">
    <property type="entry name" value="MONOACYLGLYCEROL LIPASE"/>
    <property type="match status" value="1"/>
</dbReference>
<dbReference type="GO" id="GO:0016787">
    <property type="term" value="F:hydrolase activity"/>
    <property type="evidence" value="ECO:0007669"/>
    <property type="project" value="UniProtKB-KW"/>
</dbReference>
<dbReference type="InterPro" id="IPR000073">
    <property type="entry name" value="AB_hydrolase_1"/>
</dbReference>
<evidence type="ECO:0000313" key="3">
    <source>
        <dbReference type="EMBL" id="PJZ65028.1"/>
    </source>
</evidence>
<dbReference type="PANTHER" id="PTHR43798:SF31">
    <property type="entry name" value="AB HYDROLASE SUPERFAMILY PROTEIN YCLE"/>
    <property type="match status" value="1"/>
</dbReference>
<dbReference type="Gene3D" id="3.40.50.1820">
    <property type="entry name" value="alpha/beta hydrolase"/>
    <property type="match status" value="1"/>
</dbReference>
<dbReference type="PRINTS" id="PR00111">
    <property type="entry name" value="ABHYDROLASE"/>
</dbReference>
<proteinExistence type="predicted"/>
<dbReference type="RefSeq" id="WP_100759799.1">
    <property type="nucleotide sequence ID" value="NZ_NPDT01000007.1"/>
</dbReference>
<evidence type="ECO:0000259" key="2">
    <source>
        <dbReference type="Pfam" id="PF00561"/>
    </source>
</evidence>